<comment type="caution">
    <text evidence="1">The sequence shown here is derived from an EMBL/GenBank/DDBJ whole genome shotgun (WGS) entry which is preliminary data.</text>
</comment>
<dbReference type="AlphaFoldDB" id="A0A6A2Z0L7"/>
<gene>
    <name evidence="1" type="ORF">F3Y22_tig00111098pilonHSYRG00094</name>
</gene>
<proteinExistence type="predicted"/>
<organism evidence="1 2">
    <name type="scientific">Hibiscus syriacus</name>
    <name type="common">Rose of Sharon</name>
    <dbReference type="NCBI Taxonomy" id="106335"/>
    <lineage>
        <taxon>Eukaryota</taxon>
        <taxon>Viridiplantae</taxon>
        <taxon>Streptophyta</taxon>
        <taxon>Embryophyta</taxon>
        <taxon>Tracheophyta</taxon>
        <taxon>Spermatophyta</taxon>
        <taxon>Magnoliopsida</taxon>
        <taxon>eudicotyledons</taxon>
        <taxon>Gunneridae</taxon>
        <taxon>Pentapetalae</taxon>
        <taxon>rosids</taxon>
        <taxon>malvids</taxon>
        <taxon>Malvales</taxon>
        <taxon>Malvaceae</taxon>
        <taxon>Malvoideae</taxon>
        <taxon>Hibiscus</taxon>
    </lineage>
</organism>
<evidence type="ECO:0000313" key="1">
    <source>
        <dbReference type="EMBL" id="KAE8685418.1"/>
    </source>
</evidence>
<dbReference type="EMBL" id="VEPZ02001232">
    <property type="protein sequence ID" value="KAE8685418.1"/>
    <property type="molecule type" value="Genomic_DNA"/>
</dbReference>
<name>A0A6A2Z0L7_HIBSY</name>
<accession>A0A6A2Z0L7</accession>
<evidence type="ECO:0000313" key="2">
    <source>
        <dbReference type="Proteomes" id="UP000436088"/>
    </source>
</evidence>
<dbReference type="PANTHER" id="PTHR47512">
    <property type="entry name" value="EXPRESSED PROTEIN"/>
    <property type="match status" value="1"/>
</dbReference>
<sequence length="115" mass="12599">MTPGSGEALLRGQVKTLLQKVEEEAELSKPLMESRPFIRLQGCFNSPMGISAPTPANTPQLSNLYEDIGLGSIVIAQPVVEERMKSSEEVSFESQTSVITRSLLLDLLSIHCILR</sequence>
<keyword evidence="2" id="KW-1185">Reference proteome</keyword>
<dbReference type="PANTHER" id="PTHR47512:SF3">
    <property type="entry name" value="CHALCONE-FLAVONONE ISOMERASE FAMILY PROTEIN"/>
    <property type="match status" value="1"/>
</dbReference>
<reference evidence="1" key="1">
    <citation type="submission" date="2019-09" db="EMBL/GenBank/DDBJ databases">
        <title>Draft genome information of white flower Hibiscus syriacus.</title>
        <authorList>
            <person name="Kim Y.-M."/>
        </authorList>
    </citation>
    <scope>NUCLEOTIDE SEQUENCE [LARGE SCALE GENOMIC DNA]</scope>
    <source>
        <strain evidence="1">YM2019G1</strain>
    </source>
</reference>
<dbReference type="Proteomes" id="UP000436088">
    <property type="component" value="Unassembled WGS sequence"/>
</dbReference>
<protein>
    <submittedName>
        <fullName evidence="1">Detected protein of confused Function</fullName>
    </submittedName>
</protein>